<sequence length="62" mass="6643">MEGAAVTQLQERLKAIGLFNGAVDGVFGTETELAVQEVQRRYNLEPDGIVGPATWAVLLGQN</sequence>
<dbReference type="Gene3D" id="1.10.101.10">
    <property type="entry name" value="PGBD-like superfamily/PGBD"/>
    <property type="match status" value="1"/>
</dbReference>
<proteinExistence type="predicted"/>
<gene>
    <name evidence="2" type="ORF">HJG54_20750</name>
</gene>
<dbReference type="InterPro" id="IPR036366">
    <property type="entry name" value="PGBDSf"/>
</dbReference>
<protein>
    <submittedName>
        <fullName evidence="2">Peptidoglycan-binding protein</fullName>
    </submittedName>
</protein>
<dbReference type="InterPro" id="IPR002477">
    <property type="entry name" value="Peptidoglycan-bd-like"/>
</dbReference>
<evidence type="ECO:0000259" key="1">
    <source>
        <dbReference type="Pfam" id="PF01471"/>
    </source>
</evidence>
<organism evidence="2">
    <name type="scientific">Leptolyngbya sp. NK1-12</name>
    <dbReference type="NCBI Taxonomy" id="2547451"/>
    <lineage>
        <taxon>Bacteria</taxon>
        <taxon>Bacillati</taxon>
        <taxon>Cyanobacteriota</taxon>
        <taxon>Cyanophyceae</taxon>
        <taxon>Leptolyngbyales</taxon>
        <taxon>Leptolyngbyaceae</taxon>
        <taxon>Leptolyngbya group</taxon>
        <taxon>Leptolyngbya</taxon>
    </lineage>
</organism>
<dbReference type="Pfam" id="PF01471">
    <property type="entry name" value="PG_binding_1"/>
    <property type="match status" value="1"/>
</dbReference>
<feature type="domain" description="Peptidoglycan binding-like" evidence="1">
    <location>
        <begin position="3"/>
        <end position="58"/>
    </location>
</feature>
<name>A0AA96WK94_9CYAN</name>
<dbReference type="AlphaFoldDB" id="A0AA96WK94"/>
<dbReference type="InterPro" id="IPR036365">
    <property type="entry name" value="PGBD-like_sf"/>
</dbReference>
<reference evidence="2" key="1">
    <citation type="submission" date="2020-05" db="EMBL/GenBank/DDBJ databases">
        <authorList>
            <person name="Zhu T."/>
            <person name="Keshari N."/>
            <person name="Lu X."/>
        </authorList>
    </citation>
    <scope>NUCLEOTIDE SEQUENCE</scope>
    <source>
        <strain evidence="2">NK1-12</strain>
    </source>
</reference>
<evidence type="ECO:0000313" key="2">
    <source>
        <dbReference type="EMBL" id="WNZ26719.1"/>
    </source>
</evidence>
<dbReference type="EMBL" id="CP053586">
    <property type="protein sequence ID" value="WNZ26719.1"/>
    <property type="molecule type" value="Genomic_DNA"/>
</dbReference>
<dbReference type="SUPFAM" id="SSF47090">
    <property type="entry name" value="PGBD-like"/>
    <property type="match status" value="1"/>
</dbReference>
<accession>A0AA96WK94</accession>